<gene>
    <name evidence="1" type="ORF">POCULU_LOCUS10205</name>
</gene>
<proteinExistence type="predicted"/>
<dbReference type="EMBL" id="CAJVPJ010004829">
    <property type="protein sequence ID" value="CAG8655997.1"/>
    <property type="molecule type" value="Genomic_DNA"/>
</dbReference>
<comment type="caution">
    <text evidence="1">The sequence shown here is derived from an EMBL/GenBank/DDBJ whole genome shotgun (WGS) entry which is preliminary data.</text>
</comment>
<keyword evidence="2" id="KW-1185">Reference proteome</keyword>
<dbReference type="AlphaFoldDB" id="A0A9N9H3R7"/>
<name>A0A9N9H3R7_9GLOM</name>
<feature type="non-terminal residue" evidence="1">
    <location>
        <position position="42"/>
    </location>
</feature>
<organism evidence="1 2">
    <name type="scientific">Paraglomus occultum</name>
    <dbReference type="NCBI Taxonomy" id="144539"/>
    <lineage>
        <taxon>Eukaryota</taxon>
        <taxon>Fungi</taxon>
        <taxon>Fungi incertae sedis</taxon>
        <taxon>Mucoromycota</taxon>
        <taxon>Glomeromycotina</taxon>
        <taxon>Glomeromycetes</taxon>
        <taxon>Paraglomerales</taxon>
        <taxon>Paraglomeraceae</taxon>
        <taxon>Paraglomus</taxon>
    </lineage>
</organism>
<evidence type="ECO:0000313" key="1">
    <source>
        <dbReference type="EMBL" id="CAG8655997.1"/>
    </source>
</evidence>
<dbReference type="Proteomes" id="UP000789572">
    <property type="component" value="Unassembled WGS sequence"/>
</dbReference>
<sequence>MCRGAHTNQATRSPEEKDFRIPYQAIWIGSLRNLVGPEVKDK</sequence>
<reference evidence="1" key="1">
    <citation type="submission" date="2021-06" db="EMBL/GenBank/DDBJ databases">
        <authorList>
            <person name="Kallberg Y."/>
            <person name="Tangrot J."/>
            <person name="Rosling A."/>
        </authorList>
    </citation>
    <scope>NUCLEOTIDE SEQUENCE</scope>
    <source>
        <strain evidence="1">IA702</strain>
    </source>
</reference>
<accession>A0A9N9H3R7</accession>
<evidence type="ECO:0000313" key="2">
    <source>
        <dbReference type="Proteomes" id="UP000789572"/>
    </source>
</evidence>
<protein>
    <submittedName>
        <fullName evidence="1">8517_t:CDS:1</fullName>
    </submittedName>
</protein>